<dbReference type="InterPro" id="IPR032083">
    <property type="entry name" value="DUF4811"/>
</dbReference>
<reference evidence="2 3" key="1">
    <citation type="submission" date="2011-02" db="EMBL/GenBank/DDBJ databases">
        <authorList>
            <person name="Stanhope M.J."/>
            <person name="Durkin A.S."/>
            <person name="Hostetler J."/>
            <person name="Kim M."/>
            <person name="Radune D."/>
            <person name="Singh I."/>
            <person name="Town C.D."/>
        </authorList>
    </citation>
    <scope>NUCLEOTIDE SEQUENCE [LARGE SCALE GENOMIC DNA]</scope>
    <source>
        <strain evidence="2 3">NCFD 2020</strain>
    </source>
</reference>
<organism evidence="2 3">
    <name type="scientific">Streptococcus parauberis NCFD 2020</name>
    <dbReference type="NCBI Taxonomy" id="873447"/>
    <lineage>
        <taxon>Bacteria</taxon>
        <taxon>Bacillati</taxon>
        <taxon>Bacillota</taxon>
        <taxon>Bacilli</taxon>
        <taxon>Lactobacillales</taxon>
        <taxon>Streptococcaceae</taxon>
        <taxon>Streptococcus</taxon>
    </lineage>
</organism>
<proteinExistence type="predicted"/>
<accession>F1YXT7</accession>
<name>F1YXT7_9STRE</name>
<dbReference type="eggNOG" id="ENOG5032RPZ">
    <property type="taxonomic scope" value="Bacteria"/>
</dbReference>
<protein>
    <recommendedName>
        <fullName evidence="4">DUF4811 domain-containing protein</fullName>
    </recommendedName>
</protein>
<dbReference type="Pfam" id="PF16069">
    <property type="entry name" value="DUF4811"/>
    <property type="match status" value="1"/>
</dbReference>
<gene>
    <name evidence="2" type="ORF">SPB_1416</name>
</gene>
<dbReference type="HOGENOM" id="CLU_096771_2_0_9"/>
<evidence type="ECO:0000313" key="3">
    <source>
        <dbReference type="Proteomes" id="UP000003732"/>
    </source>
</evidence>
<keyword evidence="1" id="KW-0812">Transmembrane</keyword>
<evidence type="ECO:0000313" key="2">
    <source>
        <dbReference type="EMBL" id="EGE55163.1"/>
    </source>
</evidence>
<comment type="caution">
    <text evidence="2">The sequence shown here is derived from an EMBL/GenBank/DDBJ whole genome shotgun (WGS) entry which is preliminary data.</text>
</comment>
<dbReference type="AlphaFoldDB" id="F1YXT7"/>
<dbReference type="GeneID" id="61421046"/>
<dbReference type="EMBL" id="AEUT02000001">
    <property type="protein sequence ID" value="EGE55163.1"/>
    <property type="molecule type" value="Genomic_DNA"/>
</dbReference>
<dbReference type="RefSeq" id="WP_003106120.1">
    <property type="nucleotide sequence ID" value="NZ_AEUT02000001.1"/>
</dbReference>
<dbReference type="Proteomes" id="UP000003732">
    <property type="component" value="Unassembled WGS sequence"/>
</dbReference>
<sequence>MILFLIIISTILSFITWMYIQKTGLRYLLGSLSLLLLLASTFILTDHFVNHTGMKTETKVTEKAIYTAGDTKAAFGLLLNQKIGSKSDHHVLIYRDQKEQEKAKAHFIPNKKKISQAIKKTANYKMADTDKAIVKTTTKRYVWASDFAKMMYGFGDENHELISEKAQVIVPKDTWLVLTPKQAKKLANLVPQLKAQQEKAMKANPKMAMQMQALAKKDPKAFTKMQVEQLKKLLVLQNRK</sequence>
<evidence type="ECO:0000256" key="1">
    <source>
        <dbReference type="SAM" id="Phobius"/>
    </source>
</evidence>
<evidence type="ECO:0008006" key="4">
    <source>
        <dbReference type="Google" id="ProtNLM"/>
    </source>
</evidence>
<keyword evidence="1" id="KW-1133">Transmembrane helix</keyword>
<feature type="transmembrane region" description="Helical" evidence="1">
    <location>
        <begin position="28"/>
        <end position="49"/>
    </location>
</feature>
<keyword evidence="1" id="KW-0472">Membrane</keyword>